<accession>A0ABU8LRJ8</accession>
<sequence>MTGQERRRKHSPAVYRRRRIVLLLAIIAIAGSVWLLIAQPWQSWGVETEATSDANVPASQAAASDLPAPVSSAAASPTATAQPTSDASAATPDATPVVTPCVESAITVVPVTDQSSYTADENPQFSITLTNDGETDCSLNVGTSTQKFEVSSGSDVWWRSTDCQSEPSDMVVMLAAGQTVSSAAPLEWDRTRSSVGTCDDETRPRAAGAGATYHLSVEIGGIPSFETASFQLY</sequence>
<gene>
    <name evidence="3" type="ORF">WDU96_02345</name>
</gene>
<evidence type="ECO:0008006" key="5">
    <source>
        <dbReference type="Google" id="ProtNLM"/>
    </source>
</evidence>
<organism evidence="3 4">
    <name type="scientific">Microbacterium marmarense</name>
    <dbReference type="NCBI Taxonomy" id="3122051"/>
    <lineage>
        <taxon>Bacteria</taxon>
        <taxon>Bacillati</taxon>
        <taxon>Actinomycetota</taxon>
        <taxon>Actinomycetes</taxon>
        <taxon>Micrococcales</taxon>
        <taxon>Microbacteriaceae</taxon>
        <taxon>Microbacterium</taxon>
    </lineage>
</organism>
<dbReference type="Proteomes" id="UP001368654">
    <property type="component" value="Unassembled WGS sequence"/>
</dbReference>
<keyword evidence="2" id="KW-0472">Membrane</keyword>
<comment type="caution">
    <text evidence="3">The sequence shown here is derived from an EMBL/GenBank/DDBJ whole genome shotgun (WGS) entry which is preliminary data.</text>
</comment>
<reference evidence="3 4" key="1">
    <citation type="submission" date="2024-02" db="EMBL/GenBank/DDBJ databases">
        <authorList>
            <person name="Saticioglu I.B."/>
        </authorList>
    </citation>
    <scope>NUCLEOTIDE SEQUENCE [LARGE SCALE GENOMIC DNA]</scope>
    <source>
        <strain evidence="3 4">Mu-86</strain>
    </source>
</reference>
<feature type="transmembrane region" description="Helical" evidence="2">
    <location>
        <begin position="20"/>
        <end position="37"/>
    </location>
</feature>
<evidence type="ECO:0000256" key="2">
    <source>
        <dbReference type="SAM" id="Phobius"/>
    </source>
</evidence>
<proteinExistence type="predicted"/>
<name>A0ABU8LRJ8_9MICO</name>
<dbReference type="EMBL" id="JBBDGL010000001">
    <property type="protein sequence ID" value="MEJ1154437.1"/>
    <property type="molecule type" value="Genomic_DNA"/>
</dbReference>
<keyword evidence="2" id="KW-1133">Transmembrane helix</keyword>
<dbReference type="RefSeq" id="WP_337336874.1">
    <property type="nucleotide sequence ID" value="NZ_JBBDGL010000001.1"/>
</dbReference>
<evidence type="ECO:0000313" key="3">
    <source>
        <dbReference type="EMBL" id="MEJ1154437.1"/>
    </source>
</evidence>
<feature type="compositionally biased region" description="Low complexity" evidence="1">
    <location>
        <begin position="61"/>
        <end position="93"/>
    </location>
</feature>
<evidence type="ECO:0000256" key="1">
    <source>
        <dbReference type="SAM" id="MobiDB-lite"/>
    </source>
</evidence>
<evidence type="ECO:0000313" key="4">
    <source>
        <dbReference type="Proteomes" id="UP001368654"/>
    </source>
</evidence>
<protein>
    <recommendedName>
        <fullName evidence="5">DUF4232 domain-containing protein</fullName>
    </recommendedName>
</protein>
<feature type="region of interest" description="Disordered" evidence="1">
    <location>
        <begin position="56"/>
        <end position="93"/>
    </location>
</feature>
<keyword evidence="4" id="KW-1185">Reference proteome</keyword>
<keyword evidence="2" id="KW-0812">Transmembrane</keyword>